<feature type="binding site" evidence="13">
    <location>
        <position position="539"/>
    </location>
    <ligand>
        <name>Fe(3+)</name>
        <dbReference type="ChEBI" id="CHEBI:29034"/>
        <label>2</label>
    </ligand>
</feature>
<keyword evidence="8 10" id="KW-0406">Ion transport</keyword>
<keyword evidence="4 10" id="KW-0964">Secreted</keyword>
<dbReference type="GO" id="GO:0005506">
    <property type="term" value="F:iron ion binding"/>
    <property type="evidence" value="ECO:0007669"/>
    <property type="project" value="Ensembl"/>
</dbReference>
<dbReference type="PIRSF" id="PIRSF002549">
    <property type="entry name" value="Transferrin"/>
    <property type="match status" value="1"/>
</dbReference>
<dbReference type="InterPro" id="IPR016357">
    <property type="entry name" value="Transferrin"/>
</dbReference>
<dbReference type="PROSITE" id="PS00206">
    <property type="entry name" value="TRANSFERRIN_LIKE_2"/>
    <property type="match status" value="2"/>
</dbReference>
<evidence type="ECO:0000256" key="13">
    <source>
        <dbReference type="PIRSR" id="PIRSR002549-3"/>
    </source>
</evidence>
<dbReference type="GO" id="GO:0005615">
    <property type="term" value="C:extracellular space"/>
    <property type="evidence" value="ECO:0007669"/>
    <property type="project" value="Ensembl"/>
</dbReference>
<evidence type="ECO:0000256" key="4">
    <source>
        <dbReference type="ARBA" id="ARBA00022525"/>
    </source>
</evidence>
<protein>
    <recommendedName>
        <fullName evidence="10">Ovotransferrin</fullName>
    </recommendedName>
</protein>
<sequence length="701" mass="76641">MKFALCAALSFGVLALCHAAPQAQKDIIRWCTRSDKEQMKCLELKEAMFSDHRPPPPPFDCVQRDSHTACIEAISSNQADAISLDAGHIFEAGIDPYKLKPIVAEVHEDEGALTTSYYAVAVVKKGSGFTIHQLQGKKSCHTGLKKSAGWVIPIGTLVKKGIIVRGPGSDSVEKAVAKFFSASCVPGATTETGVLCNLCLDSCSHSSSDSGYSGAFRCLKDGGGDVAFVKHTTVSENEPNAKDKYELLCLDGSRKPVDEYNKCFWSKVPAHAVVARSVKGKADEIWNFLNEVQEKYGKSKDGFKLFSSTHGKDLLFKDSASGLTPVPALMDFQLYLGQNYYAAIQKLKEEDSIPETKKERIQWCAIGKHETDKCDTWSAKSKGNVSCETANDVDGCIVKILKGEADAVTVDGGFVYTAGRCGMSPAFGEYYDADTEKCRHPAKKQGTYFAVAVVKASNPRITWQTLEGKKSCHTGVGRTAGWNIPMGLLANQTCNFATFFSEGCAPGSPVDSQLCKLCIGSTDISKTDVCSAADRYAGYSGAFRCLVEKGDVAFVRHTTVAENTGGKNPADWAKDLTADQFELLCLDGSRAKPEEYEKCHLAKAPTHAVITHPDKIDLVHQILHQQQTQFGCEKDADEDFALFESNTRDLLFKDKTKCLIEVPKDTTYKEFLGKEYTDSVTNLNKCNPTELQKLCDFLQFH</sequence>
<dbReference type="GO" id="GO:0009986">
    <property type="term" value="C:cell surface"/>
    <property type="evidence" value="ECO:0007669"/>
    <property type="project" value="Ensembl"/>
</dbReference>
<comment type="similarity">
    <text evidence="10">Belongs to the transferrin family.</text>
</comment>
<name>A0A7M4ESG3_CROPO</name>
<dbReference type="GO" id="GO:0042581">
    <property type="term" value="C:specific granule"/>
    <property type="evidence" value="ECO:0007669"/>
    <property type="project" value="Ensembl"/>
</dbReference>
<dbReference type="GO" id="GO:0019732">
    <property type="term" value="P:antifungal humoral response"/>
    <property type="evidence" value="ECO:0007669"/>
    <property type="project" value="Ensembl"/>
</dbReference>
<feature type="binding site" evidence="12">
    <location>
        <position position="146"/>
    </location>
    <ligand>
        <name>hydrogencarbonate</name>
        <dbReference type="ChEBI" id="CHEBI:17544"/>
        <label>1</label>
    </ligand>
</feature>
<feature type="binding site" evidence="13">
    <location>
        <position position="85"/>
    </location>
    <ligand>
        <name>Fe(3+)</name>
        <dbReference type="ChEBI" id="CHEBI:29034"/>
        <label>1</label>
    </ligand>
</feature>
<feature type="disulfide bond" evidence="14">
    <location>
        <begin position="421"/>
        <end position="695"/>
    </location>
</feature>
<evidence type="ECO:0000256" key="9">
    <source>
        <dbReference type="ARBA" id="ARBA00023157"/>
    </source>
</evidence>
<feature type="binding site" evidence="12">
    <location>
        <position position="478"/>
    </location>
    <ligand>
        <name>hydrogencarbonate</name>
        <dbReference type="ChEBI" id="CHEBI:17544"/>
        <label>1</label>
    </ligand>
</feature>
<feature type="disulfide bond" evidence="14">
    <location>
        <begin position="31"/>
        <end position="70"/>
    </location>
</feature>
<dbReference type="FunFam" id="3.40.190.10:FF:000095">
    <property type="entry name" value="Lactotransferrin"/>
    <property type="match status" value="2"/>
</dbReference>
<feature type="disulfide bond" evidence="14">
    <location>
        <begin position="472"/>
        <end position="545"/>
    </location>
</feature>
<dbReference type="GO" id="GO:0140912">
    <property type="term" value="F:membrane destabilizing activity"/>
    <property type="evidence" value="ECO:0007669"/>
    <property type="project" value="Ensembl"/>
</dbReference>
<dbReference type="GO" id="GO:0031665">
    <property type="term" value="P:negative regulation of lipopolysaccharide-mediated signaling pathway"/>
    <property type="evidence" value="ECO:0007669"/>
    <property type="project" value="Ensembl"/>
</dbReference>
<feature type="disulfide bond" evidence="14">
    <location>
        <begin position="184"/>
        <end position="199"/>
    </location>
</feature>
<feature type="disulfide bond" evidence="14">
    <location>
        <begin position="364"/>
        <end position="396"/>
    </location>
</feature>
<evidence type="ECO:0000256" key="3">
    <source>
        <dbReference type="ARBA" id="ARBA00022496"/>
    </source>
</evidence>
<proteinExistence type="inferred from homology"/>
<feature type="binding site" evidence="13">
    <location>
        <position position="607"/>
    </location>
    <ligand>
        <name>Fe(3+)</name>
        <dbReference type="ChEBI" id="CHEBI:29034"/>
        <label>1</label>
    </ligand>
</feature>
<feature type="active site" description="Nucleophile" evidence="11">
    <location>
        <position position="277"/>
    </location>
</feature>
<comment type="subunit">
    <text evidence="10">Monomer.</text>
</comment>
<feature type="disulfide bond" evidence="14">
    <location>
        <begin position="494"/>
        <end position="686"/>
    </location>
</feature>
<dbReference type="GO" id="GO:0032680">
    <property type="term" value="P:regulation of tumor necrosis factor production"/>
    <property type="evidence" value="ECO:0007669"/>
    <property type="project" value="Ensembl"/>
</dbReference>
<feature type="domain" description="Transferrin-like" evidence="16">
    <location>
        <begin position="361"/>
        <end position="685"/>
    </location>
</feature>
<dbReference type="PROSITE" id="PS00205">
    <property type="entry name" value="TRANSFERRIN_LIKE_1"/>
    <property type="match status" value="1"/>
</dbReference>
<evidence type="ECO:0000256" key="15">
    <source>
        <dbReference type="SAM" id="SignalP"/>
    </source>
</evidence>
<comment type="subcellular location">
    <subcellularLocation>
        <location evidence="1 10">Secreted</location>
    </subcellularLocation>
</comment>
<reference evidence="17" key="2">
    <citation type="submission" date="2025-09" db="UniProtKB">
        <authorList>
            <consortium name="Ensembl"/>
        </authorList>
    </citation>
    <scope>IDENTIFICATION</scope>
</reference>
<gene>
    <name evidence="17" type="primary">LTF</name>
</gene>
<dbReference type="PRINTS" id="PR00422">
    <property type="entry name" value="TRANSFERRIN"/>
</dbReference>
<dbReference type="GO" id="GO:0004869">
    <property type="term" value="F:cysteine-type endopeptidase inhibitor activity"/>
    <property type="evidence" value="ECO:0007669"/>
    <property type="project" value="Ensembl"/>
</dbReference>
<feature type="chain" id="PRO_5029880715" description="Ovotransferrin" evidence="15">
    <location>
        <begin position="20"/>
        <end position="701"/>
    </location>
</feature>
<evidence type="ECO:0000256" key="8">
    <source>
        <dbReference type="ARBA" id="ARBA00023065"/>
    </source>
</evidence>
<evidence type="ECO:0000259" key="16">
    <source>
        <dbReference type="PROSITE" id="PS51408"/>
    </source>
</evidence>
<dbReference type="GO" id="GO:0043539">
    <property type="term" value="F:protein serine/threonine kinase activator activity"/>
    <property type="evidence" value="ECO:0007669"/>
    <property type="project" value="Ensembl"/>
</dbReference>
<dbReference type="Ensembl" id="ENSCPRT00005015765.1">
    <property type="protein sequence ID" value="ENSCPRP00005013420.1"/>
    <property type="gene ID" value="ENSCPRG00005009494.1"/>
</dbReference>
<keyword evidence="9 14" id="KW-1015">Disulfide bond</keyword>
<evidence type="ECO:0000313" key="17">
    <source>
        <dbReference type="Ensembl" id="ENSCPRP00005013420.1"/>
    </source>
</evidence>
<dbReference type="SUPFAM" id="SSF53850">
    <property type="entry name" value="Periplasmic binding protein-like II"/>
    <property type="match status" value="2"/>
</dbReference>
<evidence type="ECO:0000256" key="14">
    <source>
        <dbReference type="PIRSR" id="PIRSR002549-4"/>
    </source>
</evidence>
<dbReference type="GO" id="GO:0050829">
    <property type="term" value="P:defense response to Gram-negative bacterium"/>
    <property type="evidence" value="ECO:0007669"/>
    <property type="project" value="Ensembl"/>
</dbReference>
<evidence type="ECO:0000256" key="6">
    <source>
        <dbReference type="ARBA" id="ARBA00022737"/>
    </source>
</evidence>
<dbReference type="GO" id="GO:0031640">
    <property type="term" value="P:killing of cells of another organism"/>
    <property type="evidence" value="ECO:0007669"/>
    <property type="project" value="Ensembl"/>
</dbReference>
<feature type="binding site" evidence="12">
    <location>
        <position position="148"/>
    </location>
    <ligand>
        <name>hydrogencarbonate</name>
        <dbReference type="ChEBI" id="CHEBI:17544"/>
        <label>1</label>
    </ligand>
</feature>
<feature type="binding site" evidence="13">
    <location>
        <position position="117"/>
    </location>
    <ligand>
        <name>Fe(3+)</name>
        <dbReference type="ChEBI" id="CHEBI:29034"/>
        <label>1</label>
    </ligand>
</feature>
<keyword evidence="3 10" id="KW-0410">Iron transport</keyword>
<feature type="disulfide bond" evidence="14">
    <location>
        <begin position="41"/>
        <end position="61"/>
    </location>
</feature>
<evidence type="ECO:0000256" key="10">
    <source>
        <dbReference type="PIRNR" id="PIRNR002549"/>
    </source>
</evidence>
<dbReference type="GO" id="GO:0032991">
    <property type="term" value="C:protein-containing complex"/>
    <property type="evidence" value="ECO:0007669"/>
    <property type="project" value="Ensembl"/>
</dbReference>
<dbReference type="GO" id="GO:0005886">
    <property type="term" value="C:plasma membrane"/>
    <property type="evidence" value="ECO:0007669"/>
    <property type="project" value="TreeGrafter"/>
</dbReference>
<dbReference type="SMART" id="SM00094">
    <property type="entry name" value="TR_FER"/>
    <property type="match status" value="2"/>
</dbReference>
<dbReference type="GO" id="GO:0005769">
    <property type="term" value="C:early endosome"/>
    <property type="evidence" value="ECO:0007669"/>
    <property type="project" value="TreeGrafter"/>
</dbReference>
<evidence type="ECO:0000256" key="2">
    <source>
        <dbReference type="ARBA" id="ARBA00022448"/>
    </source>
</evidence>
<dbReference type="InterPro" id="IPR018195">
    <property type="entry name" value="Transferrin_Fe_BS"/>
</dbReference>
<feature type="binding site" evidence="12">
    <location>
        <position position="480"/>
    </location>
    <ligand>
        <name>hydrogencarbonate</name>
        <dbReference type="ChEBI" id="CHEBI:17544"/>
        <label>2</label>
    </ligand>
</feature>
<evidence type="ECO:0000256" key="11">
    <source>
        <dbReference type="PIRSR" id="PIRSR002549-1"/>
    </source>
</evidence>
<feature type="signal peptide" evidence="15">
    <location>
        <begin position="1"/>
        <end position="19"/>
    </location>
</feature>
<dbReference type="Pfam" id="PF00405">
    <property type="entry name" value="Transferrin"/>
    <property type="match status" value="2"/>
</dbReference>
<feature type="disulfide bond" evidence="14">
    <location>
        <begin position="196"/>
        <end position="203"/>
    </location>
</feature>
<evidence type="ECO:0000256" key="12">
    <source>
        <dbReference type="PIRSR" id="PIRSR002549-2"/>
    </source>
</evidence>
<feature type="disulfide bond" evidence="14">
    <location>
        <begin position="504"/>
        <end position="518"/>
    </location>
</feature>
<keyword evidence="7 10" id="KW-0408">Iron</keyword>
<dbReference type="PANTHER" id="PTHR11485">
    <property type="entry name" value="TRANSFERRIN"/>
    <property type="match status" value="1"/>
</dbReference>
<dbReference type="GO" id="GO:0045071">
    <property type="term" value="P:negative regulation of viral genome replication"/>
    <property type="evidence" value="ECO:0007669"/>
    <property type="project" value="Ensembl"/>
</dbReference>
<dbReference type="GO" id="GO:0019731">
    <property type="term" value="P:antibacterial humoral response"/>
    <property type="evidence" value="ECO:0007669"/>
    <property type="project" value="Ensembl"/>
</dbReference>
<reference evidence="17" key="1">
    <citation type="submission" date="2025-08" db="UniProtKB">
        <authorList>
            <consortium name="Ensembl"/>
        </authorList>
    </citation>
    <scope>IDENTIFICATION</scope>
</reference>
<dbReference type="GeneTree" id="ENSGT00940000156055"/>
<dbReference type="GO" id="GO:0060349">
    <property type="term" value="P:bone morphogenesis"/>
    <property type="evidence" value="ECO:0007669"/>
    <property type="project" value="Ensembl"/>
</dbReference>
<dbReference type="OMA" id="DEWSINS"/>
<feature type="disulfide bond" evidence="14">
    <location>
        <begin position="140"/>
        <end position="218"/>
    </location>
</feature>
<feature type="binding site" evidence="13">
    <location>
        <position position="411"/>
    </location>
    <ligand>
        <name>Fe(3+)</name>
        <dbReference type="ChEBI" id="CHEBI:29034"/>
        <label>1</label>
    </ligand>
</feature>
<feature type="binding site" evidence="12">
    <location>
        <position position="474"/>
    </location>
    <ligand>
        <name>hydrogencarbonate</name>
        <dbReference type="ChEBI" id="CHEBI:17544"/>
        <label>1</label>
    </ligand>
</feature>
<dbReference type="GO" id="GO:1900229">
    <property type="term" value="P:negative regulation of single-species biofilm formation in or on host organism"/>
    <property type="evidence" value="ECO:0007669"/>
    <property type="project" value="Ensembl"/>
</dbReference>
<feature type="domain" description="Transferrin-like" evidence="16">
    <location>
        <begin position="28"/>
        <end position="349"/>
    </location>
</feature>
<evidence type="ECO:0000313" key="18">
    <source>
        <dbReference type="Proteomes" id="UP000594220"/>
    </source>
</evidence>
<dbReference type="PANTHER" id="PTHR11485:SF31">
    <property type="entry name" value="SEROTRANSFERRIN"/>
    <property type="match status" value="1"/>
</dbReference>
<dbReference type="GO" id="GO:0061844">
    <property type="term" value="P:antimicrobial humoral immune response mediated by antimicrobial peptide"/>
    <property type="evidence" value="ECO:0007669"/>
    <property type="project" value="Ensembl"/>
</dbReference>
<feature type="binding site" evidence="13">
    <location>
        <position position="212"/>
    </location>
    <ligand>
        <name>Fe(3+)</name>
        <dbReference type="ChEBI" id="CHEBI:29034"/>
        <label>1</label>
    </ligand>
</feature>
<dbReference type="Proteomes" id="UP000594220">
    <property type="component" value="Unplaced"/>
</dbReference>
<dbReference type="AlphaFoldDB" id="A0A7M4ESG3"/>
<dbReference type="GO" id="GO:0002227">
    <property type="term" value="P:innate immune response in mucosa"/>
    <property type="evidence" value="ECO:0007669"/>
    <property type="project" value="Ensembl"/>
</dbReference>
<keyword evidence="15" id="KW-0732">Signal</keyword>
<dbReference type="InterPro" id="IPR001156">
    <property type="entry name" value="Transferrin-like_dom"/>
</dbReference>
<feature type="binding site" evidence="12">
    <location>
        <position position="481"/>
    </location>
    <ligand>
        <name>hydrogencarbonate</name>
        <dbReference type="ChEBI" id="CHEBI:17544"/>
        <label>1</label>
    </ligand>
</feature>
<evidence type="ECO:0000256" key="5">
    <source>
        <dbReference type="ARBA" id="ARBA00022723"/>
    </source>
</evidence>
<dbReference type="GO" id="GO:0006826">
    <property type="term" value="P:iron ion transport"/>
    <property type="evidence" value="ECO:0007669"/>
    <property type="project" value="UniProtKB-KW"/>
</dbReference>
<dbReference type="GO" id="GO:0044793">
    <property type="term" value="P:host-mediated suppression of viral proces"/>
    <property type="evidence" value="ECO:0007669"/>
    <property type="project" value="Ensembl"/>
</dbReference>
<feature type="binding site" evidence="12">
    <location>
        <position position="149"/>
    </location>
    <ligand>
        <name>hydrogencarbonate</name>
        <dbReference type="ChEBI" id="CHEBI:17544"/>
        <label>1</label>
    </ligand>
</feature>
<dbReference type="GO" id="GO:0008201">
    <property type="term" value="F:heparin binding"/>
    <property type="evidence" value="ECO:0007669"/>
    <property type="project" value="Ensembl"/>
</dbReference>
<feature type="binding site" evidence="13">
    <location>
        <position position="271"/>
    </location>
    <ligand>
        <name>Fe(3+)</name>
        <dbReference type="ChEBI" id="CHEBI:29034"/>
        <label>1</label>
    </ligand>
</feature>
<dbReference type="OrthoDB" id="9981115at2759"/>
<keyword evidence="6" id="KW-0677">Repeat</keyword>
<feature type="binding site" evidence="13">
    <location>
        <position position="448"/>
    </location>
    <ligand>
        <name>Fe(3+)</name>
        <dbReference type="ChEBI" id="CHEBI:29034"/>
        <label>1</label>
    </ligand>
</feature>
<keyword evidence="18" id="KW-1185">Reference proteome</keyword>
<keyword evidence="2 10" id="KW-0813">Transport</keyword>
<feature type="disulfide bond" evidence="14">
    <location>
        <begin position="585"/>
        <end position="599"/>
    </location>
</feature>
<dbReference type="PROSITE" id="PS51408">
    <property type="entry name" value="TRANSFERRIN_LIKE_4"/>
    <property type="match status" value="2"/>
</dbReference>
<accession>A0A7M4ESG3</accession>
<dbReference type="KEGG" id="cpoo:109315331"/>
<feature type="binding site" evidence="12">
    <location>
        <position position="142"/>
    </location>
    <ligand>
        <name>hydrogencarbonate</name>
        <dbReference type="ChEBI" id="CHEBI:17544"/>
        <label>1</label>
    </ligand>
</feature>
<feature type="active site" evidence="11">
    <location>
        <position position="98"/>
    </location>
</feature>
<evidence type="ECO:0000256" key="1">
    <source>
        <dbReference type="ARBA" id="ARBA00004613"/>
    </source>
</evidence>
<dbReference type="Gene3D" id="3.40.190.10">
    <property type="entry name" value="Periplasmic binding protein-like II"/>
    <property type="match status" value="4"/>
</dbReference>
<dbReference type="GO" id="GO:0055037">
    <property type="term" value="C:recycling endosome"/>
    <property type="evidence" value="ECO:0007669"/>
    <property type="project" value="TreeGrafter"/>
</dbReference>
<organism evidence="17 18">
    <name type="scientific">Crocodylus porosus</name>
    <name type="common">Saltwater crocodile</name>
    <name type="synonym">Estuarine crocodile</name>
    <dbReference type="NCBI Taxonomy" id="8502"/>
    <lineage>
        <taxon>Eukaryota</taxon>
        <taxon>Metazoa</taxon>
        <taxon>Chordata</taxon>
        <taxon>Craniata</taxon>
        <taxon>Vertebrata</taxon>
        <taxon>Euteleostomi</taxon>
        <taxon>Archelosauria</taxon>
        <taxon>Archosauria</taxon>
        <taxon>Crocodylia</taxon>
        <taxon>Longirostres</taxon>
        <taxon>Crocodylidae</taxon>
        <taxon>Crocodylus</taxon>
    </lineage>
</organism>
<dbReference type="GO" id="GO:0034145">
    <property type="term" value="P:positive regulation of toll-like receptor 4 signaling pathway"/>
    <property type="evidence" value="ECO:0007669"/>
    <property type="project" value="Ensembl"/>
</dbReference>
<feature type="disulfide bond" evidence="14">
    <location>
        <begin position="249"/>
        <end position="263"/>
    </location>
</feature>
<evidence type="ECO:0000256" key="7">
    <source>
        <dbReference type="ARBA" id="ARBA00023004"/>
    </source>
</evidence>
<dbReference type="GO" id="GO:0045669">
    <property type="term" value="P:positive regulation of osteoblast differentiation"/>
    <property type="evidence" value="ECO:0007669"/>
    <property type="project" value="Ensembl"/>
</dbReference>
<keyword evidence="5 10" id="KW-0479">Metal-binding</keyword>
<dbReference type="GO" id="GO:0001530">
    <property type="term" value="F:lipopolysaccharide binding"/>
    <property type="evidence" value="ECO:0007669"/>
    <property type="project" value="Ensembl"/>
</dbReference>
<dbReference type="GO" id="GO:0043123">
    <property type="term" value="P:positive regulation of canonical NF-kappaB signal transduction"/>
    <property type="evidence" value="ECO:0007669"/>
    <property type="project" value="Ensembl"/>
</dbReference>
<dbReference type="GO" id="GO:1902732">
    <property type="term" value="P:positive regulation of chondrocyte proliferation"/>
    <property type="evidence" value="ECO:0007669"/>
    <property type="project" value="Ensembl"/>
</dbReference>
<dbReference type="GO" id="GO:0033690">
    <property type="term" value="P:positive regulation of osteoblast proliferation"/>
    <property type="evidence" value="ECO:0007669"/>
    <property type="project" value="Ensembl"/>
</dbReference>
<feature type="disulfide bond" evidence="14">
    <location>
        <begin position="374"/>
        <end position="387"/>
    </location>
</feature>